<reference evidence="1" key="1">
    <citation type="journal article" date="2014" name="Int. J. Syst. Evol. Microbiol.">
        <title>Complete genome sequence of Corynebacterium casei LMG S-19264T (=DSM 44701T), isolated from a smear-ripened cheese.</title>
        <authorList>
            <consortium name="US DOE Joint Genome Institute (JGI-PGF)"/>
            <person name="Walter F."/>
            <person name="Albersmeier A."/>
            <person name="Kalinowski J."/>
            <person name="Ruckert C."/>
        </authorList>
    </citation>
    <scope>NUCLEOTIDE SEQUENCE</scope>
    <source>
        <strain evidence="1">JCM 4434</strain>
    </source>
</reference>
<accession>A0A8H9LU10</accession>
<proteinExistence type="predicted"/>
<sequence>MRRNGHSLAPVDGDEGALLRRERVVVHRALKHHVRGARDRGRVALYTGAGDGWTQVRGATDRVFTSRTTLYATDLTTGDIEQYDRGRGTWTRIGGPGATFAATDDHLYGVSPDHSGVFEYTGANGAWTEIGGPVAP</sequence>
<evidence type="ECO:0000313" key="2">
    <source>
        <dbReference type="Proteomes" id="UP000610124"/>
    </source>
</evidence>
<dbReference type="SUPFAM" id="SSF50965">
    <property type="entry name" value="Galactose oxidase, central domain"/>
    <property type="match status" value="1"/>
</dbReference>
<name>A0A8H9LU10_KITAU</name>
<reference evidence="1" key="2">
    <citation type="submission" date="2020-09" db="EMBL/GenBank/DDBJ databases">
        <authorList>
            <person name="Sun Q."/>
            <person name="Ohkuma M."/>
        </authorList>
    </citation>
    <scope>NUCLEOTIDE SEQUENCE</scope>
    <source>
        <strain evidence="1">JCM 4434</strain>
    </source>
</reference>
<dbReference type="InterPro" id="IPR011043">
    <property type="entry name" value="Gal_Oxase/kelch_b-propeller"/>
</dbReference>
<comment type="caution">
    <text evidence="1">The sequence shown here is derived from an EMBL/GenBank/DDBJ whole genome shotgun (WGS) entry which is preliminary data.</text>
</comment>
<dbReference type="AlphaFoldDB" id="A0A8H9LU10"/>
<gene>
    <name evidence="1" type="ORF">GCM10010502_51830</name>
</gene>
<evidence type="ECO:0000313" key="1">
    <source>
        <dbReference type="EMBL" id="GGU92113.1"/>
    </source>
</evidence>
<dbReference type="Proteomes" id="UP000610124">
    <property type="component" value="Unassembled WGS sequence"/>
</dbReference>
<dbReference type="EMBL" id="BMUB01000014">
    <property type="protein sequence ID" value="GGU92113.1"/>
    <property type="molecule type" value="Genomic_DNA"/>
</dbReference>
<organism evidence="1 2">
    <name type="scientific">Kitasatospora aureofaciens</name>
    <name type="common">Streptomyces aureofaciens</name>
    <dbReference type="NCBI Taxonomy" id="1894"/>
    <lineage>
        <taxon>Bacteria</taxon>
        <taxon>Bacillati</taxon>
        <taxon>Actinomycetota</taxon>
        <taxon>Actinomycetes</taxon>
        <taxon>Kitasatosporales</taxon>
        <taxon>Streptomycetaceae</taxon>
        <taxon>Kitasatospora</taxon>
    </lineage>
</organism>
<protein>
    <submittedName>
        <fullName evidence="1">Uncharacterized protein</fullName>
    </submittedName>
</protein>